<dbReference type="InterPro" id="IPR000182">
    <property type="entry name" value="GNAT_dom"/>
</dbReference>
<dbReference type="AlphaFoldDB" id="A0A7H8NEJ7"/>
<proteinExistence type="predicted"/>
<keyword evidence="3" id="KW-1185">Reference proteome</keyword>
<organism evidence="2 3">
    <name type="scientific">Streptomyces buecherae</name>
    <dbReference type="NCBI Taxonomy" id="2763006"/>
    <lineage>
        <taxon>Bacteria</taxon>
        <taxon>Bacillati</taxon>
        <taxon>Actinomycetota</taxon>
        <taxon>Actinomycetes</taxon>
        <taxon>Kitasatosporales</taxon>
        <taxon>Streptomycetaceae</taxon>
        <taxon>Streptomyces</taxon>
    </lineage>
</organism>
<evidence type="ECO:0000259" key="1">
    <source>
        <dbReference type="PROSITE" id="PS51186"/>
    </source>
</evidence>
<accession>A0A7H8NEJ7</accession>
<reference evidence="2 3" key="1">
    <citation type="submission" date="2020-06" db="EMBL/GenBank/DDBJ databases">
        <title>Genome mining for natural products.</title>
        <authorList>
            <person name="Zhang B."/>
            <person name="Shi J."/>
            <person name="Ge H."/>
        </authorList>
    </citation>
    <scope>NUCLEOTIDE SEQUENCE [LARGE SCALE GENOMIC DNA]</scope>
    <source>
        <strain evidence="2 3">NA00687</strain>
    </source>
</reference>
<dbReference type="InterPro" id="IPR016181">
    <property type="entry name" value="Acyl_CoA_acyltransferase"/>
</dbReference>
<dbReference type="PROSITE" id="PS51186">
    <property type="entry name" value="GNAT"/>
    <property type="match status" value="1"/>
</dbReference>
<dbReference type="Proteomes" id="UP000509303">
    <property type="component" value="Chromosome"/>
</dbReference>
<dbReference type="RefSeq" id="WP_176164628.1">
    <property type="nucleotide sequence ID" value="NZ_CP054929.1"/>
</dbReference>
<name>A0A7H8NEJ7_9ACTN</name>
<keyword evidence="2" id="KW-0808">Transferase</keyword>
<dbReference type="Gene3D" id="3.40.630.30">
    <property type="match status" value="1"/>
</dbReference>
<dbReference type="Pfam" id="PF00583">
    <property type="entry name" value="Acetyltransf_1"/>
    <property type="match status" value="1"/>
</dbReference>
<sequence length="304" mass="34221">MTDLVIRPLSESDAHLFHTLPDPGLVGHGAFERRYATFAQGGEYRPDWTWVALREDTVVARAAWWAGPDDAKPIALDWFDFTDADAAVELLRTAPFRSDYALLLPPDWERDPAVREAARARVDAVTDAGMDQLVGRHRYTWTPECGVPEQPGRLTFRPTPDDEEILAVLRRVQHGTLDAHARRVIATDGHDAAAREELDFFHWCPSPREWWRTAWTAEGELVGLHIPARNQTAPVIGFIGVVPEQRGHGYAYDLLADCTRMLAAEGVEKIFAETDHGNRPMAANFAKAGYPISQERAYFQWPQT</sequence>
<dbReference type="CDD" id="cd04301">
    <property type="entry name" value="NAT_SF"/>
    <property type="match status" value="1"/>
</dbReference>
<dbReference type="SUPFAM" id="SSF55729">
    <property type="entry name" value="Acyl-CoA N-acyltransferases (Nat)"/>
    <property type="match status" value="1"/>
</dbReference>
<evidence type="ECO:0000313" key="2">
    <source>
        <dbReference type="EMBL" id="QKW52917.1"/>
    </source>
</evidence>
<protein>
    <submittedName>
        <fullName evidence="2">GNAT family N-acetyltransferase</fullName>
    </submittedName>
</protein>
<dbReference type="GO" id="GO:0016747">
    <property type="term" value="F:acyltransferase activity, transferring groups other than amino-acyl groups"/>
    <property type="evidence" value="ECO:0007669"/>
    <property type="project" value="InterPro"/>
</dbReference>
<evidence type="ECO:0000313" key="3">
    <source>
        <dbReference type="Proteomes" id="UP000509303"/>
    </source>
</evidence>
<feature type="domain" description="N-acetyltransferase" evidence="1">
    <location>
        <begin position="167"/>
        <end position="304"/>
    </location>
</feature>
<gene>
    <name evidence="2" type="ORF">HUT08_29030</name>
</gene>
<dbReference type="EMBL" id="CP054929">
    <property type="protein sequence ID" value="QKW52917.1"/>
    <property type="molecule type" value="Genomic_DNA"/>
</dbReference>